<protein>
    <submittedName>
        <fullName evidence="1">Uncharacterized protein</fullName>
    </submittedName>
</protein>
<name>A0A0X3PVW3_SCHSO</name>
<reference evidence="1" key="1">
    <citation type="submission" date="2016-01" db="EMBL/GenBank/DDBJ databases">
        <title>Reference transcriptome for the parasite Schistocephalus solidus: insights into the molecular evolution of parasitism.</title>
        <authorList>
            <person name="Hebert F.O."/>
            <person name="Grambauer S."/>
            <person name="Barber I."/>
            <person name="Landry C.R."/>
            <person name="Aubin-Horth N."/>
        </authorList>
    </citation>
    <scope>NUCLEOTIDE SEQUENCE</scope>
</reference>
<evidence type="ECO:0000313" key="1">
    <source>
        <dbReference type="EMBL" id="JAP55799.1"/>
    </source>
</evidence>
<accession>A0A0X3PVW3</accession>
<dbReference type="EMBL" id="GEEE01007426">
    <property type="protein sequence ID" value="JAP55799.1"/>
    <property type="molecule type" value="Transcribed_RNA"/>
</dbReference>
<dbReference type="AlphaFoldDB" id="A0A0X3PVW3"/>
<proteinExistence type="predicted"/>
<sequence length="99" mass="11352">MVLFSRLDVWHYVVTQIFTVVPVRLMRKLDSYIYRSFLAKILGVRLHLKAFSAVQSNACVALQPLVMGSTKFLCGKVGMRGERAVVIRCYRGDRLMTVR</sequence>
<organism evidence="1">
    <name type="scientific">Schistocephalus solidus</name>
    <name type="common">Tapeworm</name>
    <dbReference type="NCBI Taxonomy" id="70667"/>
    <lineage>
        <taxon>Eukaryota</taxon>
        <taxon>Metazoa</taxon>
        <taxon>Spiralia</taxon>
        <taxon>Lophotrochozoa</taxon>
        <taxon>Platyhelminthes</taxon>
        <taxon>Cestoda</taxon>
        <taxon>Eucestoda</taxon>
        <taxon>Diphyllobothriidea</taxon>
        <taxon>Diphyllobothriidae</taxon>
        <taxon>Schistocephalus</taxon>
    </lineage>
</organism>
<gene>
    <name evidence="1" type="ORF">TR151243</name>
</gene>